<reference evidence="10" key="1">
    <citation type="submission" date="2016-10" db="EMBL/GenBank/DDBJ databases">
        <title>Sequence of Gallionella enrichment culture.</title>
        <authorList>
            <person name="Poehlein A."/>
            <person name="Muehling M."/>
            <person name="Daniel R."/>
        </authorList>
    </citation>
    <scope>NUCLEOTIDE SEQUENCE</scope>
</reference>
<evidence type="ECO:0000256" key="7">
    <source>
        <dbReference type="ARBA" id="ARBA00023136"/>
    </source>
</evidence>
<dbReference type="PANTHER" id="PTHR21248">
    <property type="entry name" value="CARDIOLIPIN SYNTHASE"/>
    <property type="match status" value="1"/>
</dbReference>
<evidence type="ECO:0000313" key="10">
    <source>
        <dbReference type="EMBL" id="OIR12549.1"/>
    </source>
</evidence>
<dbReference type="PANTHER" id="PTHR21248:SF22">
    <property type="entry name" value="PHOSPHOLIPASE D"/>
    <property type="match status" value="1"/>
</dbReference>
<evidence type="ECO:0000256" key="3">
    <source>
        <dbReference type="ARBA" id="ARBA00022679"/>
    </source>
</evidence>
<dbReference type="SUPFAM" id="SSF56024">
    <property type="entry name" value="Phospholipase D/nuclease"/>
    <property type="match status" value="2"/>
</dbReference>
<evidence type="ECO:0000256" key="2">
    <source>
        <dbReference type="ARBA" id="ARBA00022475"/>
    </source>
</evidence>
<evidence type="ECO:0000256" key="1">
    <source>
        <dbReference type="ARBA" id="ARBA00004236"/>
    </source>
</evidence>
<evidence type="ECO:0000256" key="8">
    <source>
        <dbReference type="SAM" id="Phobius"/>
    </source>
</evidence>
<dbReference type="AlphaFoldDB" id="A0A1J5T8B9"/>
<dbReference type="GO" id="GO:0008808">
    <property type="term" value="F:cardiolipin synthase activity"/>
    <property type="evidence" value="ECO:0007669"/>
    <property type="project" value="InterPro"/>
</dbReference>
<comment type="subcellular location">
    <subcellularLocation>
        <location evidence="1">Cell membrane</location>
    </subcellularLocation>
</comment>
<comment type="caution">
    <text evidence="10">The sequence shown here is derived from an EMBL/GenBank/DDBJ whole genome shotgun (WGS) entry which is preliminary data.</text>
</comment>
<feature type="transmembrane region" description="Helical" evidence="8">
    <location>
        <begin position="37"/>
        <end position="59"/>
    </location>
</feature>
<organism evidence="10">
    <name type="scientific">mine drainage metagenome</name>
    <dbReference type="NCBI Taxonomy" id="410659"/>
    <lineage>
        <taxon>unclassified sequences</taxon>
        <taxon>metagenomes</taxon>
        <taxon>ecological metagenomes</taxon>
    </lineage>
</organism>
<dbReference type="InterPro" id="IPR022924">
    <property type="entry name" value="Cardiolipin_synthase"/>
</dbReference>
<protein>
    <submittedName>
        <fullName evidence="10">Major cardiolipin synthase ClsA</fullName>
        <ecNumber evidence="10">2.7.8.-</ecNumber>
    </submittedName>
</protein>
<keyword evidence="4 8" id="KW-0812">Transmembrane</keyword>
<dbReference type="GO" id="GO:0005886">
    <property type="term" value="C:plasma membrane"/>
    <property type="evidence" value="ECO:0007669"/>
    <property type="project" value="UniProtKB-SubCell"/>
</dbReference>
<dbReference type="NCBIfam" id="TIGR04265">
    <property type="entry name" value="bac_cardiolipin"/>
    <property type="match status" value="1"/>
</dbReference>
<dbReference type="CDD" id="cd09110">
    <property type="entry name" value="PLDc_CLS_1"/>
    <property type="match status" value="1"/>
</dbReference>
<keyword evidence="6 8" id="KW-1133">Transmembrane helix</keyword>
<accession>A0A1J5T8B9</accession>
<dbReference type="CDD" id="cd09159">
    <property type="entry name" value="PLDc_ybhO_like_2"/>
    <property type="match status" value="1"/>
</dbReference>
<name>A0A1J5T8B9_9ZZZZ</name>
<keyword evidence="3 10" id="KW-0808">Transferase</keyword>
<proteinExistence type="predicted"/>
<keyword evidence="7 8" id="KW-0472">Membrane</keyword>
<dbReference type="PROSITE" id="PS50035">
    <property type="entry name" value="PLD"/>
    <property type="match status" value="2"/>
</dbReference>
<dbReference type="InterPro" id="IPR001736">
    <property type="entry name" value="PLipase_D/transphosphatidylase"/>
</dbReference>
<dbReference type="Gene3D" id="3.30.870.10">
    <property type="entry name" value="Endonuclease Chain A"/>
    <property type="match status" value="2"/>
</dbReference>
<dbReference type="SMART" id="SM00155">
    <property type="entry name" value="PLDc"/>
    <property type="match status" value="2"/>
</dbReference>
<dbReference type="InterPro" id="IPR025202">
    <property type="entry name" value="PLD-like_dom"/>
</dbReference>
<evidence type="ECO:0000256" key="5">
    <source>
        <dbReference type="ARBA" id="ARBA00022737"/>
    </source>
</evidence>
<evidence type="ECO:0000256" key="6">
    <source>
        <dbReference type="ARBA" id="ARBA00022989"/>
    </source>
</evidence>
<dbReference type="EMBL" id="MLJW01000017">
    <property type="protein sequence ID" value="OIR12549.1"/>
    <property type="molecule type" value="Genomic_DNA"/>
</dbReference>
<feature type="domain" description="PLD phosphodiesterase" evidence="9">
    <location>
        <begin position="403"/>
        <end position="430"/>
    </location>
</feature>
<keyword evidence="5" id="KW-0677">Repeat</keyword>
<dbReference type="EC" id="2.7.8.-" evidence="10"/>
<keyword evidence="2" id="KW-1003">Cell membrane</keyword>
<dbReference type="Pfam" id="PF13091">
    <property type="entry name" value="PLDc_2"/>
    <property type="match status" value="2"/>
</dbReference>
<feature type="domain" description="PLD phosphodiesterase" evidence="9">
    <location>
        <begin position="220"/>
        <end position="247"/>
    </location>
</feature>
<dbReference type="GO" id="GO:0032049">
    <property type="term" value="P:cardiolipin biosynthetic process"/>
    <property type="evidence" value="ECO:0007669"/>
    <property type="project" value="InterPro"/>
</dbReference>
<evidence type="ECO:0000259" key="9">
    <source>
        <dbReference type="PROSITE" id="PS50035"/>
    </source>
</evidence>
<sequence>MDLCTVCCLPSFIVNTKQSECLREILMYIKKFKYVSTAQFVAVLCLTILIGCTSIPTMVPDMAMQPSHPVQLEGMHGPLTAQQSKAILARLKKNGDDTNIFDKHLALESEIIDSPLVVGNKVDLLVDGPTTYDAMFLAIQHAKDHINMETYIIQDDEIGQRFAKLLVSKQNAGVQVNLIYDSVGSMDTPKAFFMPLIESGGNVLEFNPINPLKARKSWQVSRRDHRKLLIVDGQVAFVGGINISSVYSSGSFGRSKPTKSNTAWRDTHLRIAGSVVSEFQKLFMATWLEQTGQPLAFKNYFPKPDSQGNEVVRAIGSSPEAAYSQIYVTLLSAINSAETRVFLTNAYFVPDPQMLSALKEAVQRGVDVRLLLPEKTDSILVFYASRSYYDELLDAGVKIYERQDAMLHAKTALIDGVWSTIGSTNLDWRSFTDNQEINAVILGQDFGDKMQAMFEKDLASSKLVTLDTWRKRSIGARIKERAARLWAHLL</sequence>
<evidence type="ECO:0000256" key="4">
    <source>
        <dbReference type="ARBA" id="ARBA00022692"/>
    </source>
</evidence>
<gene>
    <name evidence="10" type="primary">clsA_4</name>
    <name evidence="10" type="ORF">GALL_62490</name>
</gene>